<dbReference type="EMBL" id="JAVRAF010000014">
    <property type="protein sequence ID" value="MDX8305159.1"/>
    <property type="molecule type" value="Genomic_DNA"/>
</dbReference>
<dbReference type="Proteomes" id="UP001277561">
    <property type="component" value="Unassembled WGS sequence"/>
</dbReference>
<comment type="caution">
    <text evidence="1">The sequence shown here is derived from an EMBL/GenBank/DDBJ whole genome shotgun (WGS) entry which is preliminary data.</text>
</comment>
<proteinExistence type="predicted"/>
<evidence type="ECO:0000313" key="1">
    <source>
        <dbReference type="EMBL" id="MDX8305159.1"/>
    </source>
</evidence>
<evidence type="ECO:0000313" key="3">
    <source>
        <dbReference type="Proteomes" id="UP001277561"/>
    </source>
</evidence>
<dbReference type="EMBL" id="JAVRAD010000017">
    <property type="protein sequence ID" value="MDX8332368.1"/>
    <property type="molecule type" value="Genomic_DNA"/>
</dbReference>
<name>A0AAW9FNY7_9HYPH</name>
<keyword evidence="3" id="KW-1185">Reference proteome</keyword>
<sequence>MNAQVPHHDFNVKRSALAEIAADKRLGRSETRVLLHMIANCELFIHSSGVEDEFHRSDLSFLQPGTYASFISSGTRDDIRRDLEFVSANSVTNQLTILLEAGYIRRFNSIGMRTLFSFMLKTSMFTID</sequence>
<organism evidence="1">
    <name type="scientific">Agrobacterium rosae</name>
    <dbReference type="NCBI Taxonomy" id="1972867"/>
    <lineage>
        <taxon>Bacteria</taxon>
        <taxon>Pseudomonadati</taxon>
        <taxon>Pseudomonadota</taxon>
        <taxon>Alphaproteobacteria</taxon>
        <taxon>Hyphomicrobiales</taxon>
        <taxon>Rhizobiaceae</taxon>
        <taxon>Rhizobium/Agrobacterium group</taxon>
        <taxon>Agrobacterium</taxon>
    </lineage>
</organism>
<evidence type="ECO:0000313" key="2">
    <source>
        <dbReference type="EMBL" id="MDX8332368.1"/>
    </source>
</evidence>
<gene>
    <name evidence="1" type="ORF">RMR22_23195</name>
    <name evidence="2" type="ORF">RMS29_24480</name>
</gene>
<accession>A0AAW9FNY7</accession>
<dbReference type="RefSeq" id="WP_234625052.1">
    <property type="nucleotide sequence ID" value="NZ_CP192770.1"/>
</dbReference>
<reference evidence="1 3" key="1">
    <citation type="journal article" date="2023" name="Phytobiomes J">
        <title>Deciphering the key players within the bacterial microbiota associated with aerial crown gall tumors on rhododendron: Insights into the gallobiome.</title>
        <authorList>
            <person name="Kuzmanovic N."/>
            <person name="Nesme J."/>
            <person name="Wolf J."/>
            <person name="Neumann-Schaal M."/>
            <person name="Petersen J."/>
            <person name="Fernandez-Gnecco G."/>
            <person name="Sproeer C."/>
            <person name="Bunk B."/>
            <person name="Overmann J."/>
            <person name="Sorensen S.J."/>
            <person name="Idczak E."/>
            <person name="Smalla K."/>
        </authorList>
    </citation>
    <scope>NUCLEOTIDE SEQUENCE</scope>
    <source>
        <strain evidence="1">Rho-11.1</strain>
        <strain evidence="3">rho-14.1</strain>
        <strain evidence="2">Rho-14.1</strain>
    </source>
</reference>
<protein>
    <submittedName>
        <fullName evidence="1">Uncharacterized protein</fullName>
    </submittedName>
</protein>
<dbReference type="AlphaFoldDB" id="A0AAW9FNY7"/>